<dbReference type="PANTHER" id="PTHR46464">
    <property type="entry name" value="ANK_REP_REGION DOMAIN-CONTAINING PROTEIN"/>
    <property type="match status" value="1"/>
</dbReference>
<name>A0A814LAD7_9BILA</name>
<evidence type="ECO:0000313" key="4">
    <source>
        <dbReference type="Proteomes" id="UP000663829"/>
    </source>
</evidence>
<dbReference type="Proteomes" id="UP000663829">
    <property type="component" value="Unassembled WGS sequence"/>
</dbReference>
<dbReference type="Proteomes" id="UP000681722">
    <property type="component" value="Unassembled WGS sequence"/>
</dbReference>
<organism evidence="2 4">
    <name type="scientific">Didymodactylos carnosus</name>
    <dbReference type="NCBI Taxonomy" id="1234261"/>
    <lineage>
        <taxon>Eukaryota</taxon>
        <taxon>Metazoa</taxon>
        <taxon>Spiralia</taxon>
        <taxon>Gnathifera</taxon>
        <taxon>Rotifera</taxon>
        <taxon>Eurotatoria</taxon>
        <taxon>Bdelloidea</taxon>
        <taxon>Philodinida</taxon>
        <taxon>Philodinidae</taxon>
        <taxon>Didymodactylos</taxon>
    </lineage>
</organism>
<dbReference type="Pfam" id="PF12796">
    <property type="entry name" value="Ank_2"/>
    <property type="match status" value="1"/>
</dbReference>
<evidence type="ECO:0000313" key="2">
    <source>
        <dbReference type="EMBL" id="CAF1060729.1"/>
    </source>
</evidence>
<evidence type="ECO:0000256" key="1">
    <source>
        <dbReference type="PROSITE-ProRule" id="PRU00023"/>
    </source>
</evidence>
<gene>
    <name evidence="2" type="ORF">GPM918_LOCUS16764</name>
    <name evidence="3" type="ORF">SRO942_LOCUS16763</name>
</gene>
<dbReference type="PANTHER" id="PTHR46464:SF2">
    <property type="entry name" value="ANKYRIN AND ARMADILLO REPEAT-CONTAINING PROTEIN"/>
    <property type="match status" value="1"/>
</dbReference>
<accession>A0A814LAD7</accession>
<dbReference type="Gene3D" id="1.25.40.20">
    <property type="entry name" value="Ankyrin repeat-containing domain"/>
    <property type="match status" value="1"/>
</dbReference>
<keyword evidence="1" id="KW-0040">ANK repeat</keyword>
<dbReference type="SMART" id="SM00185">
    <property type="entry name" value="ARM"/>
    <property type="match status" value="6"/>
</dbReference>
<dbReference type="EMBL" id="CAJOBC010004471">
    <property type="protein sequence ID" value="CAF3829086.1"/>
    <property type="molecule type" value="Genomic_DNA"/>
</dbReference>
<dbReference type="InterPro" id="IPR000225">
    <property type="entry name" value="Armadillo"/>
</dbReference>
<reference evidence="2" key="1">
    <citation type="submission" date="2021-02" db="EMBL/GenBank/DDBJ databases">
        <authorList>
            <person name="Nowell W R."/>
        </authorList>
    </citation>
    <scope>NUCLEOTIDE SEQUENCE</scope>
</reference>
<keyword evidence="4" id="KW-1185">Reference proteome</keyword>
<dbReference type="SUPFAM" id="SSF48403">
    <property type="entry name" value="Ankyrin repeat"/>
    <property type="match status" value="1"/>
</dbReference>
<dbReference type="InterPro" id="IPR016024">
    <property type="entry name" value="ARM-type_fold"/>
</dbReference>
<comment type="caution">
    <text evidence="2">The sequence shown here is derived from an EMBL/GenBank/DDBJ whole genome shotgun (WGS) entry which is preliminary data.</text>
</comment>
<dbReference type="EMBL" id="CAJNOQ010004471">
    <property type="protein sequence ID" value="CAF1060729.1"/>
    <property type="molecule type" value="Genomic_DNA"/>
</dbReference>
<feature type="repeat" description="ANK" evidence="1">
    <location>
        <begin position="69"/>
        <end position="101"/>
    </location>
</feature>
<proteinExistence type="predicted"/>
<dbReference type="Gene3D" id="1.25.10.10">
    <property type="entry name" value="Leucine-rich Repeat Variant"/>
    <property type="match status" value="3"/>
</dbReference>
<dbReference type="InterPro" id="IPR043379">
    <property type="entry name" value="ANKAR"/>
</dbReference>
<dbReference type="PROSITE" id="PS50088">
    <property type="entry name" value="ANK_REPEAT"/>
    <property type="match status" value="1"/>
</dbReference>
<dbReference type="AlphaFoldDB" id="A0A814LAD7"/>
<dbReference type="InterPro" id="IPR002110">
    <property type="entry name" value="Ankyrin_rpt"/>
</dbReference>
<dbReference type="SUPFAM" id="SSF48371">
    <property type="entry name" value="ARM repeat"/>
    <property type="match status" value="2"/>
</dbReference>
<dbReference type="PROSITE" id="PS50297">
    <property type="entry name" value="ANK_REP_REGION"/>
    <property type="match status" value="1"/>
</dbReference>
<sequence length="823" mass="91795">MVLPRTSAPSVRTVPNEDSKINMYNEDGLLPIHKAALDGLDVSVKRILINVKGKNGIQQQLEAKTTDGNAMTPLLLATAAGKLDVLQCLLGYEADYNAKDVNGHGMAAIAALSQNERTLKFIIELQLPNYNVWKPILNLLQSSDKGESAACGRTLELLTRRSKDGLLSAYWIPLLDNGLLQCLINVLNKSKSDDVLISCYLIILNGVDSQRIKSKLGLIENAFTSIIKHIKSSNAKIVTAIGCVLSSISEEKSLIEQMVEQGVIQAVVSLIEKYHLPQMIYPYFDCLGHIASTSQDRQHEIAHLPCFMDTIVNYLREFDQQLNLSVVRFVRDLSKGNKDVQNMLAQHDVCEYLLSALTSSFKDLQQVAIEAIQAVSENNPSVQHIMLRKNAVEQLWMLLDKTSMPNLQTRLLCTLWTLTGEKSTKKRDIATKIGVKNLVTFYSIKSEDHLFVITDILYELARRTANIKMNIQEEISQTYGIQHLIRLLNSDDEKLVLCAIRTLSYLAVGPGFVPNRKNQEIILKSDGIPVLVALMMYAKSEIIQAEAGQALAYVALTNSQCSTVIENTLNFSYGHIINMIKTSADSTIQLIASNTLATFAYNNSRVLLNLCETYSLSFDYFNKFLTSSDDYSRCLAAFQIVVLSGLISERKQSITNALGCGNITDILRMSKSDDNRALSADCIARLSHLKSDRCFKVGVTQALIAVDCVDLLCDLFSSVNDIAIGNAALALGYLSLVPEGQRKLLHRCRAEPDIMPLLKFYNCLPNQTSRLSLNLIEDWNRYQTFNMPKLRCQKTISHTSYSAPIRNRTFTINSQSEQIFSVF</sequence>
<dbReference type="InterPro" id="IPR011989">
    <property type="entry name" value="ARM-like"/>
</dbReference>
<protein>
    <submittedName>
        <fullName evidence="2">Uncharacterized protein</fullName>
    </submittedName>
</protein>
<dbReference type="OrthoDB" id="1683831at2759"/>
<dbReference type="InterPro" id="IPR036770">
    <property type="entry name" value="Ankyrin_rpt-contain_sf"/>
</dbReference>
<evidence type="ECO:0000313" key="3">
    <source>
        <dbReference type="EMBL" id="CAF3829086.1"/>
    </source>
</evidence>